<reference evidence="4" key="1">
    <citation type="journal article" date="2019" name="Int. J. Syst. Evol. Microbiol.">
        <title>The Global Catalogue of Microorganisms (GCM) 10K type strain sequencing project: providing services to taxonomists for standard genome sequencing and annotation.</title>
        <authorList>
            <consortium name="The Broad Institute Genomics Platform"/>
            <consortium name="The Broad Institute Genome Sequencing Center for Infectious Disease"/>
            <person name="Wu L."/>
            <person name="Ma J."/>
        </authorList>
    </citation>
    <scope>NUCLEOTIDE SEQUENCE [LARGE SCALE GENOMIC DNA]</scope>
    <source>
        <strain evidence="4">JCM 17326</strain>
    </source>
</reference>
<accession>A0ABP6Y0S2</accession>
<dbReference type="InterPro" id="IPR051932">
    <property type="entry name" value="Bact_StressResp_Reg"/>
</dbReference>
<keyword evidence="1" id="KW-0597">Phosphoprotein</keyword>
<dbReference type="Gene3D" id="3.30.750.24">
    <property type="entry name" value="STAS domain"/>
    <property type="match status" value="1"/>
</dbReference>
<dbReference type="Pfam" id="PF01740">
    <property type="entry name" value="STAS"/>
    <property type="match status" value="1"/>
</dbReference>
<dbReference type="SUPFAM" id="SSF52091">
    <property type="entry name" value="SpoIIaa-like"/>
    <property type="match status" value="1"/>
</dbReference>
<dbReference type="PROSITE" id="PS50801">
    <property type="entry name" value="STAS"/>
    <property type="match status" value="1"/>
</dbReference>
<evidence type="ECO:0000256" key="1">
    <source>
        <dbReference type="ARBA" id="ARBA00022553"/>
    </source>
</evidence>
<dbReference type="PANTHER" id="PTHR33745">
    <property type="entry name" value="RSBT ANTAGONIST PROTEIN RSBS-RELATED"/>
    <property type="match status" value="1"/>
</dbReference>
<protein>
    <submittedName>
        <fullName evidence="3">STAS domain-containing protein</fullName>
    </submittedName>
</protein>
<name>A0ABP6Y0S2_9ACTN</name>
<evidence type="ECO:0000313" key="4">
    <source>
        <dbReference type="Proteomes" id="UP001500630"/>
    </source>
</evidence>
<gene>
    <name evidence="3" type="ORF">GCM10022419_065280</name>
</gene>
<keyword evidence="4" id="KW-1185">Reference proteome</keyword>
<dbReference type="Proteomes" id="UP001500630">
    <property type="component" value="Unassembled WGS sequence"/>
</dbReference>
<comment type="caution">
    <text evidence="3">The sequence shown here is derived from an EMBL/GenBank/DDBJ whole genome shotgun (WGS) entry which is preliminary data.</text>
</comment>
<feature type="domain" description="STAS" evidence="2">
    <location>
        <begin position="176"/>
        <end position="287"/>
    </location>
</feature>
<dbReference type="PANTHER" id="PTHR33745:SF3">
    <property type="entry name" value="RSBT CO-ANTAGONIST PROTEIN RSBRC"/>
    <property type="match status" value="1"/>
</dbReference>
<dbReference type="EMBL" id="BAABDQ010000016">
    <property type="protein sequence ID" value="GAA3575124.1"/>
    <property type="molecule type" value="Genomic_DNA"/>
</dbReference>
<dbReference type="InterPro" id="IPR025751">
    <property type="entry name" value="RsbRD_N_dom"/>
</dbReference>
<proteinExistence type="predicted"/>
<organism evidence="3 4">
    <name type="scientific">Nonomuraea rosea</name>
    <dbReference type="NCBI Taxonomy" id="638574"/>
    <lineage>
        <taxon>Bacteria</taxon>
        <taxon>Bacillati</taxon>
        <taxon>Actinomycetota</taxon>
        <taxon>Actinomycetes</taxon>
        <taxon>Streptosporangiales</taxon>
        <taxon>Streptosporangiaceae</taxon>
        <taxon>Nonomuraea</taxon>
    </lineage>
</organism>
<sequence length="310" mass="33684">MRRRGIACADVLPRNIAYAPREHTLTLHGDADRLRIEVLLQEQSEPILKRWIDLASVTVGGHADRALLAGRLREIYPALCRSLEKDGDVSDLRGLLAELSRGQAREGVNPSDTATVVFSLKEAVYEIIEAADGATLRGYIWFSKFVDDLGLYTFETYVSAREKIIVDQAEQLLDLSTPVVKLWEGILAVPLVGTLDSARTQVVMEKLLEGLVETGAEHAVIDITGVPAVDTEVAQHLLKTVMAARLMGAECVISGIRPQIAQTIVALGIEFGDIVTKSSLADALAHTLRRSGVQITRTAGTRVVVGTERA</sequence>
<evidence type="ECO:0000313" key="3">
    <source>
        <dbReference type="EMBL" id="GAA3575124.1"/>
    </source>
</evidence>
<evidence type="ECO:0000259" key="2">
    <source>
        <dbReference type="PROSITE" id="PS50801"/>
    </source>
</evidence>
<dbReference type="Pfam" id="PF14361">
    <property type="entry name" value="RsbRD_N"/>
    <property type="match status" value="1"/>
</dbReference>
<dbReference type="CDD" id="cd07041">
    <property type="entry name" value="STAS_RsbR_RsbS_like"/>
    <property type="match status" value="1"/>
</dbReference>
<dbReference type="InterPro" id="IPR002645">
    <property type="entry name" value="STAS_dom"/>
</dbReference>
<dbReference type="InterPro" id="IPR036513">
    <property type="entry name" value="STAS_dom_sf"/>
</dbReference>